<gene>
    <name evidence="4" type="ORF">B5F32_18110</name>
</gene>
<dbReference type="Pfam" id="PF00535">
    <property type="entry name" value="Glycos_transf_2"/>
    <property type="match status" value="1"/>
</dbReference>
<feature type="domain" description="Glycosyltransferase 2-like" evidence="3">
    <location>
        <begin position="8"/>
        <end position="157"/>
    </location>
</feature>
<proteinExistence type="predicted"/>
<comment type="caution">
    <text evidence="4">The sequence shown here is derived from an EMBL/GenBank/DDBJ whole genome shotgun (WGS) entry which is preliminary data.</text>
</comment>
<evidence type="ECO:0000259" key="3">
    <source>
        <dbReference type="Pfam" id="PF00535"/>
    </source>
</evidence>
<keyword evidence="1" id="KW-0328">Glycosyltransferase</keyword>
<accession>A0A1Y4IEK1</accession>
<name>A0A1Y4IEK1_PARDI</name>
<dbReference type="EMBL" id="NFJX01000022">
    <property type="protein sequence ID" value="OUP15262.1"/>
    <property type="molecule type" value="Genomic_DNA"/>
</dbReference>
<dbReference type="Gene3D" id="3.90.550.10">
    <property type="entry name" value="Spore Coat Polysaccharide Biosynthesis Protein SpsA, Chain A"/>
    <property type="match status" value="1"/>
</dbReference>
<evidence type="ECO:0000313" key="5">
    <source>
        <dbReference type="Proteomes" id="UP000195950"/>
    </source>
</evidence>
<keyword evidence="2 4" id="KW-0808">Transferase</keyword>
<organism evidence="4 5">
    <name type="scientific">Parabacteroides distasonis</name>
    <dbReference type="NCBI Taxonomy" id="823"/>
    <lineage>
        <taxon>Bacteria</taxon>
        <taxon>Pseudomonadati</taxon>
        <taxon>Bacteroidota</taxon>
        <taxon>Bacteroidia</taxon>
        <taxon>Bacteroidales</taxon>
        <taxon>Tannerellaceae</taxon>
        <taxon>Parabacteroides</taxon>
    </lineage>
</organism>
<dbReference type="RefSeq" id="WP_087346458.1">
    <property type="nucleotide sequence ID" value="NZ_JADPDX010000342.1"/>
</dbReference>
<dbReference type="SUPFAM" id="SSF53448">
    <property type="entry name" value="Nucleotide-diphospho-sugar transferases"/>
    <property type="match status" value="1"/>
</dbReference>
<protein>
    <submittedName>
        <fullName evidence="4">Glycosyl transferase</fullName>
    </submittedName>
</protein>
<evidence type="ECO:0000313" key="4">
    <source>
        <dbReference type="EMBL" id="OUP15262.1"/>
    </source>
</evidence>
<reference evidence="5" key="1">
    <citation type="submission" date="2017-04" db="EMBL/GenBank/DDBJ databases">
        <title>Function of individual gut microbiota members based on whole genome sequencing of pure cultures obtained from chicken caecum.</title>
        <authorList>
            <person name="Medvecky M."/>
            <person name="Cejkova D."/>
            <person name="Polansky O."/>
            <person name="Karasova D."/>
            <person name="Kubasova T."/>
            <person name="Cizek A."/>
            <person name="Rychlik I."/>
        </authorList>
    </citation>
    <scope>NUCLEOTIDE SEQUENCE [LARGE SCALE GENOMIC DNA]</scope>
    <source>
        <strain evidence="5">An199</strain>
    </source>
</reference>
<evidence type="ECO:0000256" key="2">
    <source>
        <dbReference type="ARBA" id="ARBA00022679"/>
    </source>
</evidence>
<dbReference type="InterPro" id="IPR001173">
    <property type="entry name" value="Glyco_trans_2-like"/>
</dbReference>
<dbReference type="GO" id="GO:0016758">
    <property type="term" value="F:hexosyltransferase activity"/>
    <property type="evidence" value="ECO:0007669"/>
    <property type="project" value="UniProtKB-ARBA"/>
</dbReference>
<dbReference type="PANTHER" id="PTHR22916">
    <property type="entry name" value="GLYCOSYLTRANSFERASE"/>
    <property type="match status" value="1"/>
</dbReference>
<dbReference type="PANTHER" id="PTHR22916:SF51">
    <property type="entry name" value="GLYCOSYLTRANSFERASE EPSH-RELATED"/>
    <property type="match status" value="1"/>
</dbReference>
<dbReference type="AlphaFoldDB" id="A0A1Y4IEK1"/>
<dbReference type="CDD" id="cd00761">
    <property type="entry name" value="Glyco_tranf_GTA_type"/>
    <property type="match status" value="1"/>
</dbReference>
<dbReference type="InterPro" id="IPR029044">
    <property type="entry name" value="Nucleotide-diphossugar_trans"/>
</dbReference>
<sequence>MDKQPAVSVIVPVYKAENYLCHCVDSLLAQTFPDFEILLIDDGSPDHSGDICDEYARKDSRVRVFHKENEGVSSTRQCGIDNAKGEYTIHADPDDWVEPDMLEELYKKAKEEDADVVICDFYEDIGDKRKYIRQQPSALDHKTVLRELFQQLHGSCCNKLVKRACYNGDVRFVPDLTFCEDLCFNALILRKEIKIGYLPRAFYHYEQNVNAGSLTRKSSPEQYVVLMNILEKGLDTADFQMIRPILIYSWAYKAFLMRLYTDTQFRSLFWKYQLDFFRSILLSPLCFKKVILLFISCWSTQKWAYKIYELYKLHEIRK</sequence>
<evidence type="ECO:0000256" key="1">
    <source>
        <dbReference type="ARBA" id="ARBA00022676"/>
    </source>
</evidence>
<dbReference type="Proteomes" id="UP000195950">
    <property type="component" value="Unassembled WGS sequence"/>
</dbReference>